<protein>
    <submittedName>
        <fullName evidence="1">Uncharacterized protein</fullName>
    </submittedName>
</protein>
<gene>
    <name evidence="1" type="ORF">GNE12_27380</name>
</gene>
<evidence type="ECO:0000313" key="1">
    <source>
        <dbReference type="EMBL" id="MBC1305615.1"/>
    </source>
</evidence>
<name>A0ABR6SGV4_ANAVA</name>
<comment type="caution">
    <text evidence="1">The sequence shown here is derived from an EMBL/GenBank/DDBJ whole genome shotgun (WGS) entry which is preliminary data.</text>
</comment>
<dbReference type="RefSeq" id="WP_104010084.1">
    <property type="nucleotide sequence ID" value="NZ_JACKZP010000272.1"/>
</dbReference>
<organism evidence="1 2">
    <name type="scientific">Trichormus variabilis N2B</name>
    <dbReference type="NCBI Taxonomy" id="2681315"/>
    <lineage>
        <taxon>Bacteria</taxon>
        <taxon>Bacillati</taxon>
        <taxon>Cyanobacteriota</taxon>
        <taxon>Cyanophyceae</taxon>
        <taxon>Nostocales</taxon>
        <taxon>Nostocaceae</taxon>
        <taxon>Trichormus</taxon>
    </lineage>
</organism>
<geneLocation type="plasmid" evidence="1">
    <name>pN2B-A</name>
</geneLocation>
<keyword evidence="1" id="KW-0614">Plasmid</keyword>
<dbReference type="GeneID" id="58727140"/>
<proteinExistence type="predicted"/>
<evidence type="ECO:0000313" key="2">
    <source>
        <dbReference type="Proteomes" id="UP000570851"/>
    </source>
</evidence>
<accession>A0ABR6SGV4</accession>
<reference evidence="1 2" key="1">
    <citation type="submission" date="2019-11" db="EMBL/GenBank/DDBJ databases">
        <title>Comparison of genomes from free-living endosymbiotic cyanobacteria isolated from Azolla.</title>
        <authorList>
            <person name="Thiel T."/>
            <person name="Pratte B."/>
        </authorList>
    </citation>
    <scope>NUCLEOTIDE SEQUENCE [LARGE SCALE GENOMIC DNA]</scope>
    <source>
        <strain evidence="1 2">N2B</strain>
        <plasmid evidence="1">pN2B-A</plasmid>
    </source>
</reference>
<dbReference type="Proteomes" id="UP000570851">
    <property type="component" value="Unassembled WGS sequence"/>
</dbReference>
<keyword evidence="2" id="KW-1185">Reference proteome</keyword>
<sequence>MSSKEVYIREYKVKAHKRIIHTRVYNFICQACHAAVQRETYCTGCPKYGNKCNGVESNCLRSKH</sequence>
<dbReference type="EMBL" id="JACKZP010000272">
    <property type="protein sequence ID" value="MBC1305615.1"/>
    <property type="molecule type" value="Genomic_DNA"/>
</dbReference>